<feature type="transmembrane region" description="Helical" evidence="5">
    <location>
        <begin position="95"/>
        <end position="114"/>
    </location>
</feature>
<evidence type="ECO:0000256" key="1">
    <source>
        <dbReference type="ARBA" id="ARBA00004141"/>
    </source>
</evidence>
<evidence type="ECO:0000256" key="2">
    <source>
        <dbReference type="ARBA" id="ARBA00022692"/>
    </source>
</evidence>
<protein>
    <recommendedName>
        <fullName evidence="6">O-antigen ligase-related domain-containing protein</fullName>
    </recommendedName>
</protein>
<comment type="caution">
    <text evidence="7">The sequence shown here is derived from an EMBL/GenBank/DDBJ whole genome shotgun (WGS) entry which is preliminary data.</text>
</comment>
<dbReference type="Pfam" id="PF04932">
    <property type="entry name" value="Wzy_C"/>
    <property type="match status" value="1"/>
</dbReference>
<dbReference type="AlphaFoldDB" id="X1B9R9"/>
<dbReference type="GO" id="GO:0016020">
    <property type="term" value="C:membrane"/>
    <property type="evidence" value="ECO:0007669"/>
    <property type="project" value="UniProtKB-SubCell"/>
</dbReference>
<evidence type="ECO:0000313" key="7">
    <source>
        <dbReference type="EMBL" id="GAG91850.1"/>
    </source>
</evidence>
<dbReference type="EMBL" id="BART01026003">
    <property type="protein sequence ID" value="GAG91850.1"/>
    <property type="molecule type" value="Genomic_DNA"/>
</dbReference>
<organism evidence="7">
    <name type="scientific">marine sediment metagenome</name>
    <dbReference type="NCBI Taxonomy" id="412755"/>
    <lineage>
        <taxon>unclassified sequences</taxon>
        <taxon>metagenomes</taxon>
        <taxon>ecological metagenomes</taxon>
    </lineage>
</organism>
<reference evidence="7" key="1">
    <citation type="journal article" date="2014" name="Front. Microbiol.">
        <title>High frequency of phylogenetically diverse reductive dehalogenase-homologous genes in deep subseafloor sedimentary metagenomes.</title>
        <authorList>
            <person name="Kawai M."/>
            <person name="Futagami T."/>
            <person name="Toyoda A."/>
            <person name="Takaki Y."/>
            <person name="Nishi S."/>
            <person name="Hori S."/>
            <person name="Arai W."/>
            <person name="Tsubouchi T."/>
            <person name="Morono Y."/>
            <person name="Uchiyama I."/>
            <person name="Ito T."/>
            <person name="Fujiyama A."/>
            <person name="Inagaki F."/>
            <person name="Takami H."/>
        </authorList>
    </citation>
    <scope>NUCLEOTIDE SEQUENCE</scope>
    <source>
        <strain evidence="7">Expedition CK06-06</strain>
    </source>
</reference>
<evidence type="ECO:0000256" key="5">
    <source>
        <dbReference type="SAM" id="Phobius"/>
    </source>
</evidence>
<proteinExistence type="predicted"/>
<dbReference type="PANTHER" id="PTHR37422:SF13">
    <property type="entry name" value="LIPOPOLYSACCHARIDE BIOSYNTHESIS PROTEIN PA4999-RELATED"/>
    <property type="match status" value="1"/>
</dbReference>
<dbReference type="InterPro" id="IPR051533">
    <property type="entry name" value="WaaL-like"/>
</dbReference>
<evidence type="ECO:0000256" key="4">
    <source>
        <dbReference type="ARBA" id="ARBA00023136"/>
    </source>
</evidence>
<keyword evidence="3 5" id="KW-1133">Transmembrane helix</keyword>
<dbReference type="InterPro" id="IPR007016">
    <property type="entry name" value="O-antigen_ligase-rel_domated"/>
</dbReference>
<gene>
    <name evidence="7" type="ORF">S01H4_46515</name>
</gene>
<accession>X1B9R9</accession>
<feature type="domain" description="O-antigen ligase-related" evidence="6">
    <location>
        <begin position="24"/>
        <end position="103"/>
    </location>
</feature>
<comment type="subcellular location">
    <subcellularLocation>
        <location evidence="1">Membrane</location>
        <topology evidence="1">Multi-pass membrane protein</topology>
    </subcellularLocation>
</comment>
<dbReference type="PANTHER" id="PTHR37422">
    <property type="entry name" value="TEICHURONIC ACID BIOSYNTHESIS PROTEIN TUAE"/>
    <property type="match status" value="1"/>
</dbReference>
<keyword evidence="2 5" id="KW-0812">Transmembrane</keyword>
<evidence type="ECO:0000256" key="3">
    <source>
        <dbReference type="ARBA" id="ARBA00022989"/>
    </source>
</evidence>
<evidence type="ECO:0000259" key="6">
    <source>
        <dbReference type="Pfam" id="PF04932"/>
    </source>
</evidence>
<sequence>MELEKNRQDSSTDLAEHVQSISNITSDASNLERLNRWESALRMFKEKPVLGWGPGTYMFLYAPFQQSTEKTIISTNFGDLGNAHSEYIGPLAESGVLGTISFLLIVLATIFTGIRAWHKLKGTWTGSLALGAFIGLTT</sequence>
<feature type="non-terminal residue" evidence="7">
    <location>
        <position position="138"/>
    </location>
</feature>
<name>X1B9R9_9ZZZZ</name>
<keyword evidence="4 5" id="KW-0472">Membrane</keyword>